<dbReference type="InterPro" id="IPR044974">
    <property type="entry name" value="Disease_R_plants"/>
</dbReference>
<dbReference type="InterPro" id="IPR002182">
    <property type="entry name" value="NB-ARC"/>
</dbReference>
<keyword evidence="4" id="KW-0520">NAD</keyword>
<name>A0A5E4FIZ8_PRUDU</name>
<dbReference type="Gene3D" id="3.40.50.10140">
    <property type="entry name" value="Toll/interleukin-1 receptor homology (TIR) domain"/>
    <property type="match status" value="1"/>
</dbReference>
<dbReference type="EMBL" id="CABIKO010000135">
    <property type="protein sequence ID" value="VVA28144.1"/>
    <property type="molecule type" value="Genomic_DNA"/>
</dbReference>
<dbReference type="PRINTS" id="PR00364">
    <property type="entry name" value="DISEASERSIST"/>
</dbReference>
<evidence type="ECO:0000256" key="3">
    <source>
        <dbReference type="ARBA" id="ARBA00022821"/>
    </source>
</evidence>
<dbReference type="GO" id="GO:0051707">
    <property type="term" value="P:response to other organism"/>
    <property type="evidence" value="ECO:0007669"/>
    <property type="project" value="UniProtKB-ARBA"/>
</dbReference>
<keyword evidence="1" id="KW-0433">Leucine-rich repeat</keyword>
<dbReference type="AlphaFoldDB" id="A0A5E4FIZ8"/>
<dbReference type="Gene3D" id="3.40.50.300">
    <property type="entry name" value="P-loop containing nucleotide triphosphate hydrolases"/>
    <property type="match status" value="1"/>
</dbReference>
<reference evidence="7" key="1">
    <citation type="journal article" date="2020" name="Plant J.">
        <title>Transposons played a major role in the diversification between the closely related almond and peach genomes: results from the almond genome sequence.</title>
        <authorList>
            <person name="Alioto T."/>
            <person name="Alexiou K.G."/>
            <person name="Bardil A."/>
            <person name="Barteri F."/>
            <person name="Castanera R."/>
            <person name="Cruz F."/>
            <person name="Dhingra A."/>
            <person name="Duval H."/>
            <person name="Fernandez I Marti A."/>
            <person name="Frias L."/>
            <person name="Galan B."/>
            <person name="Garcia J.L."/>
            <person name="Howad W."/>
            <person name="Gomez-Garrido J."/>
            <person name="Gut M."/>
            <person name="Julca I."/>
            <person name="Morata J."/>
            <person name="Puigdomenech P."/>
            <person name="Ribeca P."/>
            <person name="Rubio Cabetas M.J."/>
            <person name="Vlasova A."/>
            <person name="Wirthensohn M."/>
            <person name="Garcia-Mas J."/>
            <person name="Gabaldon T."/>
            <person name="Casacuberta J.M."/>
            <person name="Arus P."/>
        </authorList>
    </citation>
    <scope>NUCLEOTIDE SEQUENCE [LARGE SCALE GENOMIC DNA]</scope>
    <source>
        <strain evidence="7">cv. Texas</strain>
    </source>
</reference>
<dbReference type="Pfam" id="PF01582">
    <property type="entry name" value="TIR"/>
    <property type="match status" value="1"/>
</dbReference>
<dbReference type="SUPFAM" id="SSF52540">
    <property type="entry name" value="P-loop containing nucleoside triphosphate hydrolases"/>
    <property type="match status" value="1"/>
</dbReference>
<dbReference type="InterPro" id="IPR000157">
    <property type="entry name" value="TIR_dom"/>
</dbReference>
<sequence>MTTQTSSALPPPSTPPPKYEVFLSFRGLDTRKGFTDYLYNTLMQKGIHIFRDDEQLDSGEPISTLLKAIEESQISVVILSKNYATSTWCLDELATMVELAANTKSRLILPVFYDVTPSEVREQTGEHFKEVFAQHDKDFKGEPGKVTRWKESLTEIANLSGFDVRGLRYETDMIEKIVERIFGVLIKTFSNDDLKDFVGMDRVNEIKSKMSLCMGSEEVRVIGICGMPGIGKSTVAKALSQRIRSQFDAISFISKVGEISKKEGLFHIKEQLCDHLLDKKVTTKDVDDVICKRLRDKRVLIILDNVDELEQIEAVAGKLSSRFGKGSKIIITTAYERLLINYNPKIYTIEKLTQDESLLLFCRKAFKKDHPMDGYQKLCYEFLDYADGLPLALEVFGNSLLNRSVEDWSSRLASLKDDNYSGKNKIFNYLKASFDGLENQEQREIFLDIACFFKGEDACRVEKIFESCGYYPGININILCEKYLVSIVGGKLWMHNLLQQMGREVVRGESKREGERSRLWLHTDAINVLKGNKGTDDVQGIFLSLPHPDKVHLKKDPFSNMDNLRLLKIYNVEFSGCLEYLSDELSFLEWHKYPLKSLPSSFEPDKLVELNLSESEIEQLWEEMERPLEKLLILNLSDCQKLIKIPDFDKVPNLEQLILKGCTSLFEVPDIINLRSLTNFILSGCSKLEKLPEIGEDMKQLRKLHLDGTAIEELPTSIKHLSGLTLLNLRDCKNLLSLPDVLCASLRSLQVLNLSGCSNLDKLPENFESLECLQELDASRTAIQKLPTSIKHLTSLTLSKLKDCKNLLCLPDVICNLTSLQILNVSGCSNLNELPENLGSLECLQVLDASGTATSQT</sequence>
<accession>A0A5E4FIZ8</accession>
<keyword evidence="3" id="KW-0611">Plant defense</keyword>
<dbReference type="SUPFAM" id="SSF52200">
    <property type="entry name" value="Toll/Interleukin receptor TIR domain"/>
    <property type="match status" value="1"/>
</dbReference>
<protein>
    <submittedName>
        <fullName evidence="6">PREDICTED: TMV resistance</fullName>
    </submittedName>
</protein>
<dbReference type="InterPro" id="IPR058192">
    <property type="entry name" value="WHD_ROQ1-like"/>
</dbReference>
<dbReference type="PROSITE" id="PS50104">
    <property type="entry name" value="TIR"/>
    <property type="match status" value="1"/>
</dbReference>
<feature type="domain" description="TIR" evidence="5">
    <location>
        <begin position="17"/>
        <end position="185"/>
    </location>
</feature>
<dbReference type="SUPFAM" id="SSF52058">
    <property type="entry name" value="L domain-like"/>
    <property type="match status" value="1"/>
</dbReference>
<evidence type="ECO:0000256" key="2">
    <source>
        <dbReference type="ARBA" id="ARBA00022737"/>
    </source>
</evidence>
<evidence type="ECO:0000256" key="1">
    <source>
        <dbReference type="ARBA" id="ARBA00022614"/>
    </source>
</evidence>
<keyword evidence="2" id="KW-0677">Repeat</keyword>
<dbReference type="Gramene" id="VVA28144">
    <property type="protein sequence ID" value="VVA28144"/>
    <property type="gene ID" value="Prudul26B010630"/>
</dbReference>
<dbReference type="InterPro" id="IPR035897">
    <property type="entry name" value="Toll_tir_struct_dom_sf"/>
</dbReference>
<dbReference type="OMA" id="QLWEEME"/>
<dbReference type="Pfam" id="PF23282">
    <property type="entry name" value="WHD_ROQ1"/>
    <property type="match status" value="1"/>
</dbReference>
<dbReference type="Gene3D" id="1.10.8.430">
    <property type="entry name" value="Helical domain of apoptotic protease-activating factors"/>
    <property type="match status" value="1"/>
</dbReference>
<dbReference type="InterPro" id="IPR003593">
    <property type="entry name" value="AAA+_ATPase"/>
</dbReference>
<dbReference type="InterPro" id="IPR032675">
    <property type="entry name" value="LRR_dom_sf"/>
</dbReference>
<evidence type="ECO:0000256" key="4">
    <source>
        <dbReference type="ARBA" id="ARBA00023027"/>
    </source>
</evidence>
<evidence type="ECO:0000313" key="6">
    <source>
        <dbReference type="EMBL" id="VVA28144.1"/>
    </source>
</evidence>
<dbReference type="SMART" id="SM00382">
    <property type="entry name" value="AAA"/>
    <property type="match status" value="1"/>
</dbReference>
<evidence type="ECO:0000313" key="7">
    <source>
        <dbReference type="Proteomes" id="UP000327085"/>
    </source>
</evidence>
<dbReference type="InterPro" id="IPR055414">
    <property type="entry name" value="LRR_R13L4/SHOC2-like"/>
</dbReference>
<gene>
    <name evidence="6" type="ORF">ALMOND_2B010630</name>
</gene>
<proteinExistence type="predicted"/>
<dbReference type="PANTHER" id="PTHR11017">
    <property type="entry name" value="LEUCINE-RICH REPEAT-CONTAINING PROTEIN"/>
    <property type="match status" value="1"/>
</dbReference>
<dbReference type="InterPro" id="IPR027417">
    <property type="entry name" value="P-loop_NTPase"/>
</dbReference>
<dbReference type="Pfam" id="PF00931">
    <property type="entry name" value="NB-ARC"/>
    <property type="match status" value="1"/>
</dbReference>
<dbReference type="GO" id="GO:0007165">
    <property type="term" value="P:signal transduction"/>
    <property type="evidence" value="ECO:0007669"/>
    <property type="project" value="InterPro"/>
</dbReference>
<dbReference type="Gene3D" id="3.80.10.10">
    <property type="entry name" value="Ribonuclease Inhibitor"/>
    <property type="match status" value="2"/>
</dbReference>
<dbReference type="GO" id="GO:0006952">
    <property type="term" value="P:defense response"/>
    <property type="evidence" value="ECO:0007669"/>
    <property type="project" value="UniProtKB-KW"/>
</dbReference>
<organism evidence="6 7">
    <name type="scientific">Prunus dulcis</name>
    <name type="common">Almond</name>
    <name type="synonym">Amygdalus dulcis</name>
    <dbReference type="NCBI Taxonomy" id="3755"/>
    <lineage>
        <taxon>Eukaryota</taxon>
        <taxon>Viridiplantae</taxon>
        <taxon>Streptophyta</taxon>
        <taxon>Embryophyta</taxon>
        <taxon>Tracheophyta</taxon>
        <taxon>Spermatophyta</taxon>
        <taxon>Magnoliopsida</taxon>
        <taxon>eudicotyledons</taxon>
        <taxon>Gunneridae</taxon>
        <taxon>Pentapetalae</taxon>
        <taxon>rosids</taxon>
        <taxon>fabids</taxon>
        <taxon>Rosales</taxon>
        <taxon>Rosaceae</taxon>
        <taxon>Amygdaloideae</taxon>
        <taxon>Amygdaleae</taxon>
        <taxon>Prunus</taxon>
    </lineage>
</organism>
<dbReference type="InterPro" id="IPR042197">
    <property type="entry name" value="Apaf_helical"/>
</dbReference>
<dbReference type="GO" id="GO:0043531">
    <property type="term" value="F:ADP binding"/>
    <property type="evidence" value="ECO:0007669"/>
    <property type="project" value="InterPro"/>
</dbReference>
<dbReference type="Pfam" id="PF23598">
    <property type="entry name" value="LRR_14"/>
    <property type="match status" value="1"/>
</dbReference>
<dbReference type="SMART" id="SM00255">
    <property type="entry name" value="TIR"/>
    <property type="match status" value="1"/>
</dbReference>
<evidence type="ECO:0000259" key="5">
    <source>
        <dbReference type="PROSITE" id="PS50104"/>
    </source>
</evidence>
<dbReference type="PANTHER" id="PTHR11017:SF574">
    <property type="entry name" value="ADP-RIBOSYL CYCLASE_CYCLIC ADP-RIBOSE HYDROLASE"/>
    <property type="match status" value="1"/>
</dbReference>
<dbReference type="FunFam" id="3.40.50.10140:FF:000007">
    <property type="entry name" value="Disease resistance protein (TIR-NBS-LRR class)"/>
    <property type="match status" value="1"/>
</dbReference>
<dbReference type="Proteomes" id="UP000327085">
    <property type="component" value="Chromosome 7"/>
</dbReference>